<feature type="region of interest" description="Disordered" evidence="4">
    <location>
        <begin position="165"/>
        <end position="205"/>
    </location>
</feature>
<dbReference type="InterPro" id="IPR041222">
    <property type="entry name" value="PriA_3primeBD"/>
</dbReference>
<dbReference type="Pfam" id="PF17764">
    <property type="entry name" value="PriA_3primeBD"/>
    <property type="match status" value="1"/>
</dbReference>
<dbReference type="InterPro" id="IPR027417">
    <property type="entry name" value="P-loop_NTPase"/>
</dbReference>
<sequence>MEGRFVRVLVPLRLDWIPVYRSEFPLRRGQSVRVIFAGREYTGVVWESDAAPDISEDRILPVTAEIPELPDLSETEMKFWEFLSEYYLCSPCEVYRAALPAIKSGQTEIRRHKKLEARMKAKRETELLRLRDRLTSAVERIGQRLKAVDAKLAAAHRSETVMNRLEEQKGSLERQLAEKRRELSGLPPAADAVAEKKPDSINRECTPRRRALKPQVIAGTGRGPHYLEAVLKALDCGGQVLILTPESAFCDRLEAFLKPKLGDRLLTVGTASARGRTAVALQGGENIAVVSTKTGIFLPFSRLALVIIDNEQDSLYKQNDSAPRYNGRDAAIKLAELHSADVILGSPCPSLETIRNCITGKFDIIRIGGSSAIPVIVDVGEEKKKNGMSGYFSRRLVAAVMKCGGPVMLIRGWEKPDELREQTALLFPGRDIRIATLTELKRQGCGDPAMIAVLQADALVSKDDFRSDERALQLVATLCGMAPEVWIQTCVRERFDGSKTAESLLAERREFGYPPYSRLVDIRREGSGETVERHFLRRGPDLAAQKRELLSTMPEGCYPDVDPA</sequence>
<dbReference type="GO" id="GO:0006302">
    <property type="term" value="P:double-strand break repair"/>
    <property type="evidence" value="ECO:0007669"/>
    <property type="project" value="TreeGrafter"/>
</dbReference>
<reference evidence="6" key="2">
    <citation type="journal article" date="2021" name="PeerJ">
        <title>Extensive microbial diversity within the chicken gut microbiome revealed by metagenomics and culture.</title>
        <authorList>
            <person name="Gilroy R."/>
            <person name="Ravi A."/>
            <person name="Getino M."/>
            <person name="Pursley I."/>
            <person name="Horton D.L."/>
            <person name="Alikhan N.F."/>
            <person name="Baker D."/>
            <person name="Gharbi K."/>
            <person name="Hall N."/>
            <person name="Watson M."/>
            <person name="Adriaenssens E.M."/>
            <person name="Foster-Nyarko E."/>
            <person name="Jarju S."/>
            <person name="Secka A."/>
            <person name="Antonio M."/>
            <person name="Oren A."/>
            <person name="Chaudhuri R.R."/>
            <person name="La Ragione R."/>
            <person name="Hildebrand F."/>
            <person name="Pallen M.J."/>
        </authorList>
    </citation>
    <scope>NUCLEOTIDE SEQUENCE</scope>
    <source>
        <strain evidence="6">ChiHecec2B26-709</strain>
    </source>
</reference>
<feature type="compositionally biased region" description="Basic and acidic residues" evidence="4">
    <location>
        <begin position="193"/>
        <end position="205"/>
    </location>
</feature>
<dbReference type="Gene3D" id="3.40.1440.60">
    <property type="entry name" value="PriA, 3(prime) DNA-binding domain"/>
    <property type="match status" value="1"/>
</dbReference>
<name>A0A9D1KH32_9BACT</name>
<gene>
    <name evidence="6" type="ORF">IAC35_05725</name>
</gene>
<evidence type="ECO:0000256" key="2">
    <source>
        <dbReference type="ARBA" id="ARBA00022840"/>
    </source>
</evidence>
<evidence type="ECO:0000259" key="5">
    <source>
        <dbReference type="Pfam" id="PF17764"/>
    </source>
</evidence>
<accession>A0A9D1KH32</accession>
<dbReference type="GO" id="GO:0003677">
    <property type="term" value="F:DNA binding"/>
    <property type="evidence" value="ECO:0007669"/>
    <property type="project" value="UniProtKB-KW"/>
</dbReference>
<feature type="domain" description="Primosomal protein N' 3' DNA-binding" evidence="5">
    <location>
        <begin position="7"/>
        <end position="100"/>
    </location>
</feature>
<dbReference type="InterPro" id="IPR042115">
    <property type="entry name" value="PriA_3primeBD_sf"/>
</dbReference>
<reference evidence="6" key="1">
    <citation type="submission" date="2020-10" db="EMBL/GenBank/DDBJ databases">
        <authorList>
            <person name="Gilroy R."/>
        </authorList>
    </citation>
    <scope>NUCLEOTIDE SEQUENCE</scope>
    <source>
        <strain evidence="6">ChiHecec2B26-709</strain>
    </source>
</reference>
<proteinExistence type="predicted"/>
<dbReference type="Gene3D" id="3.40.50.300">
    <property type="entry name" value="P-loop containing nucleotide triphosphate hydrolases"/>
    <property type="match status" value="1"/>
</dbReference>
<evidence type="ECO:0000313" key="6">
    <source>
        <dbReference type="EMBL" id="HIT47336.1"/>
    </source>
</evidence>
<dbReference type="EMBL" id="DVLC01000106">
    <property type="protein sequence ID" value="HIT47336.1"/>
    <property type="molecule type" value="Genomic_DNA"/>
</dbReference>
<dbReference type="GO" id="GO:0043138">
    <property type="term" value="F:3'-5' DNA helicase activity"/>
    <property type="evidence" value="ECO:0007669"/>
    <property type="project" value="TreeGrafter"/>
</dbReference>
<feature type="compositionally biased region" description="Basic and acidic residues" evidence="4">
    <location>
        <begin position="165"/>
        <end position="183"/>
    </location>
</feature>
<evidence type="ECO:0000256" key="3">
    <source>
        <dbReference type="ARBA" id="ARBA00023125"/>
    </source>
</evidence>
<evidence type="ECO:0000256" key="1">
    <source>
        <dbReference type="ARBA" id="ARBA00022741"/>
    </source>
</evidence>
<evidence type="ECO:0000256" key="4">
    <source>
        <dbReference type="SAM" id="MobiDB-lite"/>
    </source>
</evidence>
<keyword evidence="2" id="KW-0067">ATP-binding</keyword>
<keyword evidence="3" id="KW-0238">DNA-binding</keyword>
<dbReference type="GO" id="GO:0006310">
    <property type="term" value="P:DNA recombination"/>
    <property type="evidence" value="ECO:0007669"/>
    <property type="project" value="TreeGrafter"/>
</dbReference>
<dbReference type="PANTHER" id="PTHR30580:SF0">
    <property type="entry name" value="PRIMOSOMAL PROTEIN N"/>
    <property type="match status" value="1"/>
</dbReference>
<dbReference type="Proteomes" id="UP000886881">
    <property type="component" value="Unassembled WGS sequence"/>
</dbReference>
<dbReference type="GO" id="GO:0006270">
    <property type="term" value="P:DNA replication initiation"/>
    <property type="evidence" value="ECO:0007669"/>
    <property type="project" value="TreeGrafter"/>
</dbReference>
<organism evidence="6 7">
    <name type="scientific">Candidatus Cryptobacteroides merdipullorum</name>
    <dbReference type="NCBI Taxonomy" id="2840771"/>
    <lineage>
        <taxon>Bacteria</taxon>
        <taxon>Pseudomonadati</taxon>
        <taxon>Bacteroidota</taxon>
        <taxon>Bacteroidia</taxon>
        <taxon>Bacteroidales</taxon>
        <taxon>Candidatus Cryptobacteroides</taxon>
    </lineage>
</organism>
<evidence type="ECO:0000313" key="7">
    <source>
        <dbReference type="Proteomes" id="UP000886881"/>
    </source>
</evidence>
<dbReference type="SUPFAM" id="SSF52540">
    <property type="entry name" value="P-loop containing nucleoside triphosphate hydrolases"/>
    <property type="match status" value="1"/>
</dbReference>
<comment type="caution">
    <text evidence="6">The sequence shown here is derived from an EMBL/GenBank/DDBJ whole genome shotgun (WGS) entry which is preliminary data.</text>
</comment>
<dbReference type="PANTHER" id="PTHR30580">
    <property type="entry name" value="PRIMOSOMAL PROTEIN N"/>
    <property type="match status" value="1"/>
</dbReference>
<dbReference type="GO" id="GO:0005524">
    <property type="term" value="F:ATP binding"/>
    <property type="evidence" value="ECO:0007669"/>
    <property type="project" value="UniProtKB-KW"/>
</dbReference>
<protein>
    <recommendedName>
        <fullName evidence="5">Primosomal protein N' 3' DNA-binding domain-containing protein</fullName>
    </recommendedName>
</protein>
<dbReference type="AlphaFoldDB" id="A0A9D1KH32"/>
<keyword evidence="1" id="KW-0547">Nucleotide-binding</keyword>